<name>A0A061FB65_THECC</name>
<keyword evidence="2" id="KW-1185">Reference proteome</keyword>
<evidence type="ECO:0000313" key="1">
    <source>
        <dbReference type="EMBL" id="EOY13982.1"/>
    </source>
</evidence>
<dbReference type="HOGENOM" id="CLU_1952754_0_0_1"/>
<dbReference type="EMBL" id="CM001885">
    <property type="protein sequence ID" value="EOY13982.1"/>
    <property type="molecule type" value="Genomic_DNA"/>
</dbReference>
<reference evidence="1 2" key="1">
    <citation type="journal article" date="2013" name="Genome Biol.">
        <title>The genome sequence of the most widely cultivated cacao type and its use to identify candidate genes regulating pod color.</title>
        <authorList>
            <person name="Motamayor J.C."/>
            <person name="Mockaitis K."/>
            <person name="Schmutz J."/>
            <person name="Haiminen N."/>
            <person name="Iii D.L."/>
            <person name="Cornejo O."/>
            <person name="Findley S.D."/>
            <person name="Zheng P."/>
            <person name="Utro F."/>
            <person name="Royaert S."/>
            <person name="Saski C."/>
            <person name="Jenkins J."/>
            <person name="Podicheti R."/>
            <person name="Zhao M."/>
            <person name="Scheffler B.E."/>
            <person name="Stack J.C."/>
            <person name="Feltus F.A."/>
            <person name="Mustiga G.M."/>
            <person name="Amores F."/>
            <person name="Phillips W."/>
            <person name="Marelli J.P."/>
            <person name="May G.D."/>
            <person name="Shapiro H."/>
            <person name="Ma J."/>
            <person name="Bustamante C.D."/>
            <person name="Schnell R.J."/>
            <person name="Main D."/>
            <person name="Gilbert D."/>
            <person name="Parida L."/>
            <person name="Kuhn D.N."/>
        </authorList>
    </citation>
    <scope>NUCLEOTIDE SEQUENCE [LARGE SCALE GENOMIC DNA]</scope>
    <source>
        <strain evidence="2">cv. Matina 1-6</strain>
    </source>
</reference>
<gene>
    <name evidence="1" type="ORF">TCM_032945</name>
</gene>
<proteinExistence type="predicted"/>
<dbReference type="Gramene" id="EOY13982">
    <property type="protein sequence ID" value="EOY13982"/>
    <property type="gene ID" value="TCM_032945"/>
</dbReference>
<dbReference type="AlphaFoldDB" id="A0A061FB65"/>
<dbReference type="Proteomes" id="UP000026915">
    <property type="component" value="Chromosome 7"/>
</dbReference>
<protein>
    <submittedName>
        <fullName evidence="1">Uncharacterized protein</fullName>
    </submittedName>
</protein>
<evidence type="ECO:0000313" key="2">
    <source>
        <dbReference type="Proteomes" id="UP000026915"/>
    </source>
</evidence>
<sequence length="129" mass="14855">MVLCCCSEIHSRYSEKFLDLEGFSMGKRKHCVLNLWSRLIVGDLILPKSKKAHTKQVRWKNFLAKIDFELEYKLCMANLVVDVLSHKATLVGIKKDKVEQKRLGGLLDPLLVLNKPWDNVNMDFIIGLL</sequence>
<dbReference type="InParanoid" id="A0A061FB65"/>
<organism evidence="1 2">
    <name type="scientific">Theobroma cacao</name>
    <name type="common">Cacao</name>
    <name type="synonym">Cocoa</name>
    <dbReference type="NCBI Taxonomy" id="3641"/>
    <lineage>
        <taxon>Eukaryota</taxon>
        <taxon>Viridiplantae</taxon>
        <taxon>Streptophyta</taxon>
        <taxon>Embryophyta</taxon>
        <taxon>Tracheophyta</taxon>
        <taxon>Spermatophyta</taxon>
        <taxon>Magnoliopsida</taxon>
        <taxon>eudicotyledons</taxon>
        <taxon>Gunneridae</taxon>
        <taxon>Pentapetalae</taxon>
        <taxon>rosids</taxon>
        <taxon>malvids</taxon>
        <taxon>Malvales</taxon>
        <taxon>Malvaceae</taxon>
        <taxon>Byttnerioideae</taxon>
        <taxon>Theobroma</taxon>
    </lineage>
</organism>
<accession>A0A061FB65</accession>